<dbReference type="Gene3D" id="3.30.497.10">
    <property type="entry name" value="Antithrombin, subunit I, domain 2"/>
    <property type="match status" value="1"/>
</dbReference>
<feature type="domain" description="Serpin" evidence="3">
    <location>
        <begin position="15"/>
        <end position="379"/>
    </location>
</feature>
<dbReference type="SUPFAM" id="SSF56574">
    <property type="entry name" value="Serpins"/>
    <property type="match status" value="1"/>
</dbReference>
<organism evidence="4 5">
    <name type="scientific">Opisthorchis felineus</name>
    <dbReference type="NCBI Taxonomy" id="147828"/>
    <lineage>
        <taxon>Eukaryota</taxon>
        <taxon>Metazoa</taxon>
        <taxon>Spiralia</taxon>
        <taxon>Lophotrochozoa</taxon>
        <taxon>Platyhelminthes</taxon>
        <taxon>Trematoda</taxon>
        <taxon>Digenea</taxon>
        <taxon>Opisthorchiida</taxon>
        <taxon>Opisthorchiata</taxon>
        <taxon>Opisthorchiidae</taxon>
        <taxon>Opisthorchis</taxon>
    </lineage>
</organism>
<sequence length="382" mass="42295">MASEEVKQSVCNFAVDLYRQIAKKQGDGLSNVFISPLSLYTAVAMTMAGADGQTKNEILTSLHLSKVGNPNEAVGSIVQHYLQSKTGVELALANRLFALRPATILPDYSQLIKKVYNAATEELSKLSSNDAKRQHINKWVAENTGNKITSLLPSGSITNDTVLSVINALYFKGNWNSPFIKERTTMEEFHCLDGKRIGVKMMFVKDTFGFNSWDACAAHVLRLPFKDTNWHMLIVLPKQNDGLKKVVDHLSKPGALEEMLKDPFFDEEIEVFLPKFKIAEGDPLDAKELLIGCGVRELFDGNKADLSKLCSNERLHVSDVFHKAVLDIDEEGATAAASTGMMMCRMMMGPPPFRVDHPFFLAIISDSMVPVFVGHITNPESP</sequence>
<dbReference type="GO" id="GO:0005615">
    <property type="term" value="C:extracellular space"/>
    <property type="evidence" value="ECO:0007669"/>
    <property type="project" value="InterPro"/>
</dbReference>
<protein>
    <recommendedName>
        <fullName evidence="3">Serpin domain-containing protein</fullName>
    </recommendedName>
</protein>
<dbReference type="InterPro" id="IPR042185">
    <property type="entry name" value="Serpin_sf_2"/>
</dbReference>
<dbReference type="InterPro" id="IPR023796">
    <property type="entry name" value="Serpin_dom"/>
</dbReference>
<dbReference type="InterPro" id="IPR023795">
    <property type="entry name" value="Serpin_CS"/>
</dbReference>
<comment type="caution">
    <text evidence="4">The sequence shown here is derived from an EMBL/GenBank/DDBJ whole genome shotgun (WGS) entry which is preliminary data.</text>
</comment>
<reference evidence="4 5" key="1">
    <citation type="journal article" date="2019" name="BMC Genomics">
        <title>New insights from Opisthorchis felineus genome: update on genomics of the epidemiologically important liver flukes.</title>
        <authorList>
            <person name="Ershov N.I."/>
            <person name="Mordvinov V.A."/>
            <person name="Prokhortchouk E.B."/>
            <person name="Pakharukova M.Y."/>
            <person name="Gunbin K.V."/>
            <person name="Ustyantsev K."/>
            <person name="Genaev M.A."/>
            <person name="Blinov A.G."/>
            <person name="Mazur A."/>
            <person name="Boulygina E."/>
            <person name="Tsygankova S."/>
            <person name="Khrameeva E."/>
            <person name="Chekanov N."/>
            <person name="Fan G."/>
            <person name="Xiao A."/>
            <person name="Zhang H."/>
            <person name="Xu X."/>
            <person name="Yang H."/>
            <person name="Solovyev V."/>
            <person name="Lee S.M."/>
            <person name="Liu X."/>
            <person name="Afonnikov D.A."/>
            <person name="Skryabin K.G."/>
        </authorList>
    </citation>
    <scope>NUCLEOTIDE SEQUENCE [LARGE SCALE GENOMIC DNA]</scope>
    <source>
        <strain evidence="4">AK-0245</strain>
        <tissue evidence="4">Whole organism</tissue>
    </source>
</reference>
<evidence type="ECO:0000256" key="2">
    <source>
        <dbReference type="RuleBase" id="RU000411"/>
    </source>
</evidence>
<dbReference type="GO" id="GO:0004867">
    <property type="term" value="F:serine-type endopeptidase inhibitor activity"/>
    <property type="evidence" value="ECO:0007669"/>
    <property type="project" value="InterPro"/>
</dbReference>
<dbReference type="STRING" id="147828.A0A4V3SEK7"/>
<keyword evidence="5" id="KW-1185">Reference proteome</keyword>
<dbReference type="Proteomes" id="UP000308267">
    <property type="component" value="Unassembled WGS sequence"/>
</dbReference>
<dbReference type="InterPro" id="IPR000215">
    <property type="entry name" value="Serpin_fam"/>
</dbReference>
<dbReference type="InterPro" id="IPR036186">
    <property type="entry name" value="Serpin_sf"/>
</dbReference>
<dbReference type="SMART" id="SM00093">
    <property type="entry name" value="SERPIN"/>
    <property type="match status" value="1"/>
</dbReference>
<dbReference type="CDD" id="cd19603">
    <property type="entry name" value="serpin_platyhelminthes"/>
    <property type="match status" value="1"/>
</dbReference>
<evidence type="ECO:0000256" key="1">
    <source>
        <dbReference type="ARBA" id="ARBA00009500"/>
    </source>
</evidence>
<accession>A0A4V3SEK7</accession>
<evidence type="ECO:0000259" key="3">
    <source>
        <dbReference type="SMART" id="SM00093"/>
    </source>
</evidence>
<dbReference type="InterPro" id="IPR042178">
    <property type="entry name" value="Serpin_sf_1"/>
</dbReference>
<evidence type="ECO:0000313" key="4">
    <source>
        <dbReference type="EMBL" id="TGZ64954.1"/>
    </source>
</evidence>
<name>A0A4V3SEK7_OPIFE</name>
<dbReference type="PROSITE" id="PS00284">
    <property type="entry name" value="SERPIN"/>
    <property type="match status" value="1"/>
</dbReference>
<dbReference type="Pfam" id="PF00079">
    <property type="entry name" value="Serpin"/>
    <property type="match status" value="1"/>
</dbReference>
<dbReference type="PANTHER" id="PTHR11461">
    <property type="entry name" value="SERINE PROTEASE INHIBITOR, SERPIN"/>
    <property type="match status" value="1"/>
</dbReference>
<gene>
    <name evidence="4" type="ORF">CRM22_006113</name>
</gene>
<comment type="similarity">
    <text evidence="1 2">Belongs to the serpin family.</text>
</comment>
<dbReference type="Gene3D" id="2.30.39.10">
    <property type="entry name" value="Alpha-1-antitrypsin, domain 1"/>
    <property type="match status" value="1"/>
</dbReference>
<proteinExistence type="inferred from homology"/>
<dbReference type="OrthoDB" id="671595at2759"/>
<dbReference type="AlphaFoldDB" id="A0A4V3SEK7"/>
<dbReference type="PANTHER" id="PTHR11461:SF211">
    <property type="entry name" value="GH10112P-RELATED"/>
    <property type="match status" value="1"/>
</dbReference>
<dbReference type="EMBL" id="SJOL01006576">
    <property type="protein sequence ID" value="TGZ64954.1"/>
    <property type="molecule type" value="Genomic_DNA"/>
</dbReference>
<evidence type="ECO:0000313" key="5">
    <source>
        <dbReference type="Proteomes" id="UP000308267"/>
    </source>
</evidence>